<name>A0ABU0STF0_9ACTN</name>
<evidence type="ECO:0000313" key="1">
    <source>
        <dbReference type="EMBL" id="MDQ1026815.1"/>
    </source>
</evidence>
<evidence type="ECO:0000313" key="2">
    <source>
        <dbReference type="Proteomes" id="UP001230328"/>
    </source>
</evidence>
<comment type="caution">
    <text evidence="1">The sequence shown here is derived from an EMBL/GenBank/DDBJ whole genome shotgun (WGS) entry which is preliminary data.</text>
</comment>
<organism evidence="1 2">
    <name type="scientific">Streptomyces umbrinus</name>
    <dbReference type="NCBI Taxonomy" id="67370"/>
    <lineage>
        <taxon>Bacteria</taxon>
        <taxon>Bacillati</taxon>
        <taxon>Actinomycetota</taxon>
        <taxon>Actinomycetes</taxon>
        <taxon>Kitasatosporales</taxon>
        <taxon>Streptomycetaceae</taxon>
        <taxon>Streptomyces</taxon>
        <taxon>Streptomyces phaeochromogenes group</taxon>
    </lineage>
</organism>
<protein>
    <submittedName>
        <fullName evidence="1">GNAT superfamily acetyltransferase</fullName>
    </submittedName>
</protein>
<keyword evidence="2" id="KW-1185">Reference proteome</keyword>
<proteinExistence type="predicted"/>
<accession>A0ABU0STF0</accession>
<sequence>MHRGYHGLAMPTWNRKIRVFADWTLAMFLKREVVSLGAMETPREEFYEAAKPAPAVAAKAEPSLAKTEEKAKAS</sequence>
<dbReference type="Proteomes" id="UP001230328">
    <property type="component" value="Unassembled WGS sequence"/>
</dbReference>
<reference evidence="1 2" key="1">
    <citation type="submission" date="2023-07" db="EMBL/GenBank/DDBJ databases">
        <title>Comparative genomics of wheat-associated soil bacteria to identify genetic determinants of phenazine resistance.</title>
        <authorList>
            <person name="Mouncey N."/>
        </authorList>
    </citation>
    <scope>NUCLEOTIDE SEQUENCE [LARGE SCALE GENOMIC DNA]</scope>
    <source>
        <strain evidence="1 2">V2I4</strain>
    </source>
</reference>
<dbReference type="EMBL" id="JAUSZI010000002">
    <property type="protein sequence ID" value="MDQ1026815.1"/>
    <property type="molecule type" value="Genomic_DNA"/>
</dbReference>
<gene>
    <name evidence="1" type="ORF">QF035_004397</name>
</gene>